<evidence type="ECO:0000313" key="8">
    <source>
        <dbReference type="EMBL" id="KAG5551784.1"/>
    </source>
</evidence>
<gene>
    <name evidence="8" type="ORF">RHGRI_010013</name>
</gene>
<proteinExistence type="predicted"/>
<dbReference type="GO" id="GO:0016102">
    <property type="term" value="P:diterpenoid biosynthetic process"/>
    <property type="evidence" value="ECO:0007669"/>
    <property type="project" value="InterPro"/>
</dbReference>
<dbReference type="AlphaFoldDB" id="A0AAV6KHJ4"/>
<evidence type="ECO:0000259" key="7">
    <source>
        <dbReference type="Pfam" id="PF03936"/>
    </source>
</evidence>
<evidence type="ECO:0000256" key="5">
    <source>
        <dbReference type="SAM" id="Phobius"/>
    </source>
</evidence>
<keyword evidence="5" id="KW-0812">Transmembrane</keyword>
<dbReference type="PANTHER" id="PTHR31225:SF252">
    <property type="entry name" value="TERPENE SYNTHASE 12-RELATED"/>
    <property type="match status" value="1"/>
</dbReference>
<dbReference type="SUPFAM" id="SSF48239">
    <property type="entry name" value="Terpenoid cyclases/Protein prenyltransferases"/>
    <property type="match status" value="1"/>
</dbReference>
<feature type="domain" description="Terpene synthase metal-binding" evidence="7">
    <location>
        <begin position="613"/>
        <end position="812"/>
    </location>
</feature>
<feature type="region of interest" description="Disordered" evidence="4">
    <location>
        <begin position="1"/>
        <end position="72"/>
    </location>
</feature>
<feature type="region of interest" description="Disordered" evidence="4">
    <location>
        <begin position="301"/>
        <end position="321"/>
    </location>
</feature>
<organism evidence="8 9">
    <name type="scientific">Rhododendron griersonianum</name>
    <dbReference type="NCBI Taxonomy" id="479676"/>
    <lineage>
        <taxon>Eukaryota</taxon>
        <taxon>Viridiplantae</taxon>
        <taxon>Streptophyta</taxon>
        <taxon>Embryophyta</taxon>
        <taxon>Tracheophyta</taxon>
        <taxon>Spermatophyta</taxon>
        <taxon>Magnoliopsida</taxon>
        <taxon>eudicotyledons</taxon>
        <taxon>Gunneridae</taxon>
        <taxon>Pentapetalae</taxon>
        <taxon>asterids</taxon>
        <taxon>Ericales</taxon>
        <taxon>Ericaceae</taxon>
        <taxon>Ericoideae</taxon>
        <taxon>Rhodoreae</taxon>
        <taxon>Rhododendron</taxon>
    </lineage>
</organism>
<keyword evidence="5" id="KW-0472">Membrane</keyword>
<evidence type="ECO:0000256" key="4">
    <source>
        <dbReference type="SAM" id="MobiDB-lite"/>
    </source>
</evidence>
<keyword evidence="5" id="KW-1133">Transmembrane helix</keyword>
<dbReference type="PANTHER" id="PTHR31225">
    <property type="entry name" value="OS04G0344100 PROTEIN-RELATED"/>
    <property type="match status" value="1"/>
</dbReference>
<evidence type="ECO:0000313" key="9">
    <source>
        <dbReference type="Proteomes" id="UP000823749"/>
    </source>
</evidence>
<dbReference type="InterPro" id="IPR004252">
    <property type="entry name" value="Probable_transposase_24"/>
</dbReference>
<evidence type="ECO:0000256" key="1">
    <source>
        <dbReference type="ARBA" id="ARBA00001946"/>
    </source>
</evidence>
<dbReference type="InterPro" id="IPR050148">
    <property type="entry name" value="Terpene_synthase-like"/>
</dbReference>
<accession>A0AAV6KHJ4</accession>
<evidence type="ECO:0000256" key="3">
    <source>
        <dbReference type="ARBA" id="ARBA00022842"/>
    </source>
</evidence>
<feature type="transmembrane region" description="Helical" evidence="5">
    <location>
        <begin position="364"/>
        <end position="388"/>
    </location>
</feature>
<dbReference type="InterPro" id="IPR008949">
    <property type="entry name" value="Isoprenoid_synthase_dom_sf"/>
</dbReference>
<dbReference type="GO" id="GO:0000287">
    <property type="term" value="F:magnesium ion binding"/>
    <property type="evidence" value="ECO:0007669"/>
    <property type="project" value="InterPro"/>
</dbReference>
<keyword evidence="9" id="KW-1185">Reference proteome</keyword>
<dbReference type="InterPro" id="IPR036965">
    <property type="entry name" value="Terpene_synth_N_sf"/>
</dbReference>
<keyword evidence="3" id="KW-0460">Magnesium</keyword>
<keyword evidence="2" id="KW-0479">Metal-binding</keyword>
<feature type="compositionally biased region" description="Polar residues" evidence="4">
    <location>
        <begin position="1"/>
        <end position="12"/>
    </location>
</feature>
<name>A0AAV6KHJ4_9ERIC</name>
<dbReference type="Gene3D" id="1.10.600.10">
    <property type="entry name" value="Farnesyl Diphosphate Synthase"/>
    <property type="match status" value="1"/>
</dbReference>
<dbReference type="GO" id="GO:0010333">
    <property type="term" value="F:terpene synthase activity"/>
    <property type="evidence" value="ECO:0007669"/>
    <property type="project" value="InterPro"/>
</dbReference>
<dbReference type="CDD" id="cd00684">
    <property type="entry name" value="Terpene_cyclase_plant_C1"/>
    <property type="match status" value="1"/>
</dbReference>
<dbReference type="Pfam" id="PF03936">
    <property type="entry name" value="Terpene_synth_C"/>
    <property type="match status" value="1"/>
</dbReference>
<dbReference type="EMBL" id="JACTNZ010000004">
    <property type="protein sequence ID" value="KAG5551784.1"/>
    <property type="molecule type" value="Genomic_DNA"/>
</dbReference>
<comment type="cofactor">
    <cofactor evidence="1">
        <name>Mg(2+)</name>
        <dbReference type="ChEBI" id="CHEBI:18420"/>
    </cofactor>
</comment>
<sequence length="883" mass="99752">MSKRISQTRCSASESSSSETEQSGSESSSETEQSGSSSSSSLDDSPYNIPDPPATWYPLGSLPAKRPDHSSASIERLAHRPERVHEHQWRALVYFWGTRKARKKAKKNKRIRKKKTLHHRTGRKPFAVVRVEETKRNNGVPVSRLQVWKAAYLKEGSLASDAVNEVMTQMTELSTQMEGSSNESTCIDEDIFVKVMGPEQPGRVRTFGLGPSIKDVFGGGYQRSQEQTHIFQAQMQEQFQLYRVQFETQMKEMMEMQMAAMRTQMDATIQSQAATIQAQQTRMEYLESQLVTRGGPAAREAAWGHHPMSRPQQNSHEFTSSSSHQKLAGVMMKGSGNDYVHIALSKCLLPNQRQRARARAKGGLISKLPLVFLVLFVSCFFCVLFGGLRDLDFAAAICAAVLLFYEDETQKQRAEKLKEDVRTMIGDTYANSLTMLELIDDIQRLGLSYHFDKDIKRALDKIILSVDGNNVMEDQKIGVHAIALCFRLCRQHGYEDENGNFMESLSKDTKGLLSLYEASYFSFDGEKLMEEAKVFTTKLLKGKIANEDLVEQINHALEMPLQHRMLRLEARWYIEAYGKSKGANYLLLEMAKLEFNMVQSMLQGELKDMSSVISTIVTTIDDVYDVYGSLDELELFTAAVHRWDLEAVETLPDYMKLCFLALYNTTNEMAYDILKRKEVNIIPHLKNAWADLCKTFLKEAKWCSNRETPTFKAYLDNAFVSISGVLISVHVYFLLTETITKEALECLEKELHPLVVCSSLIFRFSNDLATSKAELERGESANSILCYMHETGVSEQEAQKHISSLIEEAWKKMNKERVAVDSPFEKPFIETAFNLARIAQCTYQNGDGHGAPDNKAKNRVISVIIEPITLACAKTSNLLASVS</sequence>
<dbReference type="InterPro" id="IPR001906">
    <property type="entry name" value="Terpene_synth_N"/>
</dbReference>
<dbReference type="InterPro" id="IPR034741">
    <property type="entry name" value="Terpene_cyclase-like_1_C"/>
</dbReference>
<reference evidence="8" key="1">
    <citation type="submission" date="2020-08" db="EMBL/GenBank/DDBJ databases">
        <title>Plant Genome Project.</title>
        <authorList>
            <person name="Zhang R.-G."/>
        </authorList>
    </citation>
    <scope>NUCLEOTIDE SEQUENCE</scope>
    <source>
        <strain evidence="8">WSP0</strain>
        <tissue evidence="8">Leaf</tissue>
    </source>
</reference>
<feature type="compositionally biased region" description="Low complexity" evidence="4">
    <location>
        <begin position="13"/>
        <end position="41"/>
    </location>
</feature>
<feature type="domain" description="Terpene synthase N-terminal" evidence="6">
    <location>
        <begin position="408"/>
        <end position="557"/>
    </location>
</feature>
<dbReference type="InterPro" id="IPR044814">
    <property type="entry name" value="Terpene_cyclase_plant_C1"/>
</dbReference>
<protein>
    <submittedName>
        <fullName evidence="8">Uncharacterized protein</fullName>
    </submittedName>
</protein>
<dbReference type="Pfam" id="PF01397">
    <property type="entry name" value="Terpene_synth"/>
    <property type="match status" value="1"/>
</dbReference>
<dbReference type="InterPro" id="IPR005630">
    <property type="entry name" value="Terpene_synthase_metal-bd"/>
</dbReference>
<dbReference type="SFLD" id="SFLDS00005">
    <property type="entry name" value="Isoprenoid_Synthase_Type_I"/>
    <property type="match status" value="1"/>
</dbReference>
<evidence type="ECO:0000259" key="6">
    <source>
        <dbReference type="Pfam" id="PF01397"/>
    </source>
</evidence>
<dbReference type="SFLD" id="SFLDG01019">
    <property type="entry name" value="Terpene_Cyclase_Like_1_C_Termi"/>
    <property type="match status" value="1"/>
</dbReference>
<dbReference type="Proteomes" id="UP000823749">
    <property type="component" value="Chromosome 4"/>
</dbReference>
<feature type="compositionally biased region" description="Polar residues" evidence="4">
    <location>
        <begin position="310"/>
        <end position="321"/>
    </location>
</feature>
<dbReference type="Pfam" id="PF03004">
    <property type="entry name" value="Transposase_24"/>
    <property type="match status" value="1"/>
</dbReference>
<dbReference type="InterPro" id="IPR008930">
    <property type="entry name" value="Terpenoid_cyclase/PrenylTrfase"/>
</dbReference>
<evidence type="ECO:0000256" key="2">
    <source>
        <dbReference type="ARBA" id="ARBA00022723"/>
    </source>
</evidence>
<dbReference type="SUPFAM" id="SSF48576">
    <property type="entry name" value="Terpenoid synthases"/>
    <property type="match status" value="1"/>
</dbReference>
<comment type="caution">
    <text evidence="8">The sequence shown here is derived from an EMBL/GenBank/DDBJ whole genome shotgun (WGS) entry which is preliminary data.</text>
</comment>
<dbReference type="Gene3D" id="1.50.10.130">
    <property type="entry name" value="Terpene synthase, N-terminal domain"/>
    <property type="match status" value="1"/>
</dbReference>